<dbReference type="OrthoDB" id="70491at2"/>
<name>A0A1I7IYE4_9BURK</name>
<accession>A0A1I7IYE4</accession>
<evidence type="ECO:0000313" key="6">
    <source>
        <dbReference type="EMBL" id="SFU77948.1"/>
    </source>
</evidence>
<keyword evidence="1" id="KW-0805">Transcription regulation</keyword>
<organism evidence="6 7">
    <name type="scientific">Pseudoduganella namucuonensis</name>
    <dbReference type="NCBI Taxonomy" id="1035707"/>
    <lineage>
        <taxon>Bacteria</taxon>
        <taxon>Pseudomonadati</taxon>
        <taxon>Pseudomonadota</taxon>
        <taxon>Betaproteobacteria</taxon>
        <taxon>Burkholderiales</taxon>
        <taxon>Oxalobacteraceae</taxon>
        <taxon>Telluria group</taxon>
        <taxon>Pseudoduganella</taxon>
    </lineage>
</organism>
<dbReference type="GO" id="GO:0003677">
    <property type="term" value="F:DNA binding"/>
    <property type="evidence" value="ECO:0007669"/>
    <property type="project" value="UniProtKB-UniRule"/>
</dbReference>
<evidence type="ECO:0000256" key="3">
    <source>
        <dbReference type="ARBA" id="ARBA00023163"/>
    </source>
</evidence>
<dbReference type="PANTHER" id="PTHR47506">
    <property type="entry name" value="TRANSCRIPTIONAL REGULATORY PROTEIN"/>
    <property type="match status" value="1"/>
</dbReference>
<keyword evidence="3" id="KW-0804">Transcription</keyword>
<keyword evidence="2 4" id="KW-0238">DNA-binding</keyword>
<evidence type="ECO:0000313" key="7">
    <source>
        <dbReference type="Proteomes" id="UP000199391"/>
    </source>
</evidence>
<reference evidence="7" key="1">
    <citation type="submission" date="2016-10" db="EMBL/GenBank/DDBJ databases">
        <authorList>
            <person name="Varghese N."/>
            <person name="Submissions S."/>
        </authorList>
    </citation>
    <scope>NUCLEOTIDE SEQUENCE [LARGE SCALE GENOMIC DNA]</scope>
    <source>
        <strain evidence="7">CGMCC 1.11014</strain>
    </source>
</reference>
<dbReference type="SUPFAM" id="SSF46689">
    <property type="entry name" value="Homeodomain-like"/>
    <property type="match status" value="1"/>
</dbReference>
<feature type="domain" description="HTH tetR-type" evidence="5">
    <location>
        <begin position="54"/>
        <end position="114"/>
    </location>
</feature>
<dbReference type="InterPro" id="IPR011075">
    <property type="entry name" value="TetR_C"/>
</dbReference>
<dbReference type="Pfam" id="PF16925">
    <property type="entry name" value="TetR_C_13"/>
    <property type="match status" value="1"/>
</dbReference>
<dbReference type="InterPro" id="IPR009057">
    <property type="entry name" value="Homeodomain-like_sf"/>
</dbReference>
<dbReference type="RefSeq" id="WP_093555808.1">
    <property type="nucleotide sequence ID" value="NZ_FPBO01000009.1"/>
</dbReference>
<dbReference type="PROSITE" id="PS50977">
    <property type="entry name" value="HTH_TETR_2"/>
    <property type="match status" value="1"/>
</dbReference>
<dbReference type="InterPro" id="IPR001647">
    <property type="entry name" value="HTH_TetR"/>
</dbReference>
<evidence type="ECO:0000256" key="4">
    <source>
        <dbReference type="PROSITE-ProRule" id="PRU00335"/>
    </source>
</evidence>
<proteinExistence type="predicted"/>
<keyword evidence="7" id="KW-1185">Reference proteome</keyword>
<evidence type="ECO:0000256" key="1">
    <source>
        <dbReference type="ARBA" id="ARBA00023015"/>
    </source>
</evidence>
<dbReference type="Proteomes" id="UP000199391">
    <property type="component" value="Unassembled WGS sequence"/>
</dbReference>
<evidence type="ECO:0000256" key="2">
    <source>
        <dbReference type="ARBA" id="ARBA00023125"/>
    </source>
</evidence>
<dbReference type="EMBL" id="FPBO01000009">
    <property type="protein sequence ID" value="SFU77948.1"/>
    <property type="molecule type" value="Genomic_DNA"/>
</dbReference>
<feature type="DNA-binding region" description="H-T-H motif" evidence="4">
    <location>
        <begin position="77"/>
        <end position="96"/>
    </location>
</feature>
<dbReference type="STRING" id="1035707.SAMN05216552_1009160"/>
<dbReference type="SUPFAM" id="SSF48498">
    <property type="entry name" value="Tetracyclin repressor-like, C-terminal domain"/>
    <property type="match status" value="1"/>
</dbReference>
<dbReference type="InterPro" id="IPR036271">
    <property type="entry name" value="Tet_transcr_reg_TetR-rel_C_sf"/>
</dbReference>
<dbReference type="Gene3D" id="1.10.357.10">
    <property type="entry name" value="Tetracycline Repressor, domain 2"/>
    <property type="match status" value="1"/>
</dbReference>
<dbReference type="Gene3D" id="1.10.10.60">
    <property type="entry name" value="Homeodomain-like"/>
    <property type="match status" value="1"/>
</dbReference>
<evidence type="ECO:0000259" key="5">
    <source>
        <dbReference type="PROSITE" id="PS50977"/>
    </source>
</evidence>
<dbReference type="PANTHER" id="PTHR47506:SF6">
    <property type="entry name" value="HTH-TYPE TRANSCRIPTIONAL REPRESSOR NEMR"/>
    <property type="match status" value="1"/>
</dbReference>
<dbReference type="AlphaFoldDB" id="A0A1I7IYE4"/>
<sequence length="282" mass="30790">MNTPYTAGARRYDSPLTAAPRGKAAVRAWLRQRRASGLPPPSPMEVRSQLRECQLAHERLARTALAIVRQHGFDALSMVRLARHMNASRSAIYEQAGTMAALQAVVLRAYEEEFARQVLQAAREAEAGLPRLRKLFDASGAHFAGEARHCIYLMPPARLDKLPGALAACVELGKARWRNAFTQAIHEAIAAGHLAPECQPGPLAASLFKLLHALHDRAADAEPFEAVERTHARFEGALLPYRAAPPAAVASAPARARPPRQPAAFRWPDWLMSGATLTNQAE</sequence>
<protein>
    <submittedName>
        <fullName evidence="6">Transcriptional regulator, TetR family</fullName>
    </submittedName>
</protein>
<gene>
    <name evidence="6" type="ORF">SAMN05216552_1009160</name>
</gene>